<keyword evidence="2" id="KW-1185">Reference proteome</keyword>
<evidence type="ECO:0000313" key="1">
    <source>
        <dbReference type="EMBL" id="WAQ99746.1"/>
    </source>
</evidence>
<gene>
    <name evidence="1" type="ORF">MAR_024119</name>
</gene>
<dbReference type="Proteomes" id="UP001164746">
    <property type="component" value="Chromosome 3"/>
</dbReference>
<reference evidence="1" key="1">
    <citation type="submission" date="2022-11" db="EMBL/GenBank/DDBJ databases">
        <title>Centuries of genome instability and evolution in soft-shell clam transmissible cancer (bioRxiv).</title>
        <authorList>
            <person name="Hart S.F.M."/>
            <person name="Yonemitsu M.A."/>
            <person name="Giersch R.M."/>
            <person name="Beal B.F."/>
            <person name="Arriagada G."/>
            <person name="Davis B.W."/>
            <person name="Ostrander E.A."/>
            <person name="Goff S.P."/>
            <person name="Metzger M.J."/>
        </authorList>
    </citation>
    <scope>NUCLEOTIDE SEQUENCE</scope>
    <source>
        <strain evidence="1">MELC-2E11</strain>
        <tissue evidence="1">Siphon/mantle</tissue>
    </source>
</reference>
<accession>A0ABY7DSA1</accession>
<sequence>MSISFSLLLDGSTDLRSDEPESIYIRCSTNGKITERFCSLRTPQRHIFHAQLNGLGSDGASNMTGVKAGLAV</sequence>
<organism evidence="1 2">
    <name type="scientific">Mya arenaria</name>
    <name type="common">Soft-shell clam</name>
    <dbReference type="NCBI Taxonomy" id="6604"/>
    <lineage>
        <taxon>Eukaryota</taxon>
        <taxon>Metazoa</taxon>
        <taxon>Spiralia</taxon>
        <taxon>Lophotrochozoa</taxon>
        <taxon>Mollusca</taxon>
        <taxon>Bivalvia</taxon>
        <taxon>Autobranchia</taxon>
        <taxon>Heteroconchia</taxon>
        <taxon>Euheterodonta</taxon>
        <taxon>Imparidentia</taxon>
        <taxon>Neoheterodontei</taxon>
        <taxon>Myida</taxon>
        <taxon>Myoidea</taxon>
        <taxon>Myidae</taxon>
        <taxon>Mya</taxon>
    </lineage>
</organism>
<evidence type="ECO:0000313" key="2">
    <source>
        <dbReference type="Proteomes" id="UP001164746"/>
    </source>
</evidence>
<protein>
    <submittedName>
        <fullName evidence="1">Uncharacterized protein</fullName>
    </submittedName>
</protein>
<name>A0ABY7DSA1_MYAAR</name>
<dbReference type="EMBL" id="CP111014">
    <property type="protein sequence ID" value="WAQ99746.1"/>
    <property type="molecule type" value="Genomic_DNA"/>
</dbReference>
<proteinExistence type="predicted"/>